<evidence type="ECO:0000256" key="5">
    <source>
        <dbReference type="ARBA" id="ARBA00023235"/>
    </source>
</evidence>
<dbReference type="GO" id="GO:0009240">
    <property type="term" value="P:isopentenyl diphosphate biosynthetic process"/>
    <property type="evidence" value="ECO:0007669"/>
    <property type="project" value="TreeGrafter"/>
</dbReference>
<dbReference type="RefSeq" id="XP_013238760.1">
    <property type="nucleotide sequence ID" value="XM_013383306.1"/>
</dbReference>
<name>A0A098VTZ1_9MICR</name>
<dbReference type="PANTHER" id="PTHR10885">
    <property type="entry name" value="ISOPENTENYL-DIPHOSPHATE DELTA-ISOMERASE"/>
    <property type="match status" value="1"/>
</dbReference>
<dbReference type="UniPathway" id="UPA00059">
    <property type="reaction ID" value="UER00104"/>
</dbReference>
<dbReference type="GeneID" id="25258815"/>
<evidence type="ECO:0000256" key="4">
    <source>
        <dbReference type="ARBA" id="ARBA00023229"/>
    </source>
</evidence>
<dbReference type="NCBIfam" id="TIGR02150">
    <property type="entry name" value="IPP_isom_1"/>
    <property type="match status" value="1"/>
</dbReference>
<evidence type="ECO:0000256" key="2">
    <source>
        <dbReference type="ARBA" id="ARBA00007579"/>
    </source>
</evidence>
<dbReference type="OrthoDB" id="510307at2759"/>
<dbReference type="EC" id="5.3.3.2" evidence="3"/>
<proteinExistence type="inferred from homology"/>
<dbReference type="InterPro" id="IPR011876">
    <property type="entry name" value="IsopentenylPP_isomerase_typ1"/>
</dbReference>
<keyword evidence="5" id="KW-0413">Isomerase</keyword>
<dbReference type="HOGENOM" id="CLU_060552_0_1_1"/>
<sequence>MDQVAPAAACPAKYDPTQVGYLREPCILVDDDDKILGPISKHDAHWKQGSLHRAFSVFLFNERDELLLQQRSSFKITFPLLKTNSCCSHPQYVPNEMDHPVQGTKVAAMRKLKHELGLDPSTKTNVPAHLLMSLVDYVFLLTLTDPQLSVNPNEVAHVQWVTPSQLNRMFAHDPAQFTPWFRLMVESGLLDKWWLSHRCKGEPAPDEICIQAFDNALEIKPQR</sequence>
<evidence type="ECO:0000313" key="8">
    <source>
        <dbReference type="EMBL" id="KGG52299.1"/>
    </source>
</evidence>
<dbReference type="PANTHER" id="PTHR10885:SF0">
    <property type="entry name" value="ISOPENTENYL-DIPHOSPHATE DELTA-ISOMERASE"/>
    <property type="match status" value="1"/>
</dbReference>
<comment type="caution">
    <text evidence="8">The sequence shown here is derived from an EMBL/GenBank/DDBJ whole genome shotgun (WGS) entry which is preliminary data.</text>
</comment>
<dbReference type="GO" id="GO:0005737">
    <property type="term" value="C:cytoplasm"/>
    <property type="evidence" value="ECO:0007669"/>
    <property type="project" value="TreeGrafter"/>
</dbReference>
<reference evidence="8 9" key="1">
    <citation type="submission" date="2014-04" db="EMBL/GenBank/DDBJ databases">
        <title>A new species of microsporidia sheds light on the evolution of extreme parasitism.</title>
        <authorList>
            <person name="Haag K.L."/>
            <person name="James T.Y."/>
            <person name="Larsson R."/>
            <person name="Schaer T.M."/>
            <person name="Refardt D."/>
            <person name="Pombert J.-F."/>
            <person name="Ebert D."/>
        </authorList>
    </citation>
    <scope>NUCLEOTIDE SEQUENCE [LARGE SCALE GENOMIC DNA]</scope>
    <source>
        <strain evidence="8 9">UGP3</strain>
        <tissue evidence="8">Spores</tissue>
    </source>
</reference>
<dbReference type="Pfam" id="PF00293">
    <property type="entry name" value="NUDIX"/>
    <property type="match status" value="1"/>
</dbReference>
<evidence type="ECO:0000256" key="6">
    <source>
        <dbReference type="ARBA" id="ARBA00029294"/>
    </source>
</evidence>
<accession>A0A098VTZ1</accession>
<comment type="catalytic activity">
    <reaction evidence="6">
        <text>isopentenyl diphosphate = dimethylallyl diphosphate</text>
        <dbReference type="Rhea" id="RHEA:23284"/>
        <dbReference type="ChEBI" id="CHEBI:57623"/>
        <dbReference type="ChEBI" id="CHEBI:128769"/>
        <dbReference type="EC" id="5.3.3.2"/>
    </reaction>
    <physiologicalReaction direction="left-to-right" evidence="6">
        <dbReference type="Rhea" id="RHEA:23285"/>
    </physiologicalReaction>
</comment>
<dbReference type="EMBL" id="JMKJ01000099">
    <property type="protein sequence ID" value="KGG52299.1"/>
    <property type="molecule type" value="Genomic_DNA"/>
</dbReference>
<dbReference type="CDD" id="cd02885">
    <property type="entry name" value="NUDIX_IPP_Isomerase"/>
    <property type="match status" value="1"/>
</dbReference>
<evidence type="ECO:0000313" key="9">
    <source>
        <dbReference type="Proteomes" id="UP000029725"/>
    </source>
</evidence>
<gene>
    <name evidence="8" type="ORF">DI09_18p50</name>
</gene>
<evidence type="ECO:0000256" key="1">
    <source>
        <dbReference type="ARBA" id="ARBA00004826"/>
    </source>
</evidence>
<dbReference type="InterPro" id="IPR015797">
    <property type="entry name" value="NUDIX_hydrolase-like_dom_sf"/>
</dbReference>
<protein>
    <recommendedName>
        <fullName evidence="3">isopentenyl-diphosphate Delta-isomerase</fullName>
        <ecNumber evidence="3">5.3.3.2</ecNumber>
    </recommendedName>
</protein>
<dbReference type="GO" id="GO:0050992">
    <property type="term" value="P:dimethylallyl diphosphate biosynthetic process"/>
    <property type="evidence" value="ECO:0007669"/>
    <property type="project" value="UniProtKB-UniPathway"/>
</dbReference>
<dbReference type="Gene3D" id="3.90.79.10">
    <property type="entry name" value="Nucleoside Triphosphate Pyrophosphohydrolase"/>
    <property type="match status" value="1"/>
</dbReference>
<dbReference type="Proteomes" id="UP000029725">
    <property type="component" value="Unassembled WGS sequence"/>
</dbReference>
<dbReference type="GO" id="GO:0004452">
    <property type="term" value="F:isopentenyl-diphosphate delta-isomerase activity"/>
    <property type="evidence" value="ECO:0007669"/>
    <property type="project" value="UniProtKB-EC"/>
</dbReference>
<keyword evidence="9" id="KW-1185">Reference proteome</keyword>
<dbReference type="VEuPathDB" id="MicrosporidiaDB:DI09_18p50"/>
<keyword evidence="4" id="KW-0414">Isoprene biosynthesis</keyword>
<dbReference type="PROSITE" id="PS51462">
    <property type="entry name" value="NUDIX"/>
    <property type="match status" value="1"/>
</dbReference>
<feature type="domain" description="Nudix hydrolase" evidence="7">
    <location>
        <begin position="50"/>
        <end position="183"/>
    </location>
</feature>
<dbReference type="SUPFAM" id="SSF55811">
    <property type="entry name" value="Nudix"/>
    <property type="match status" value="1"/>
</dbReference>
<organism evidence="8 9">
    <name type="scientific">Mitosporidium daphniae</name>
    <dbReference type="NCBI Taxonomy" id="1485682"/>
    <lineage>
        <taxon>Eukaryota</taxon>
        <taxon>Fungi</taxon>
        <taxon>Fungi incertae sedis</taxon>
        <taxon>Microsporidia</taxon>
        <taxon>Mitosporidium</taxon>
    </lineage>
</organism>
<dbReference type="AlphaFoldDB" id="A0A098VTZ1"/>
<evidence type="ECO:0000259" key="7">
    <source>
        <dbReference type="PROSITE" id="PS51462"/>
    </source>
</evidence>
<dbReference type="PIRSF" id="PIRSF018427">
    <property type="entry name" value="Isopntndiph_ism"/>
    <property type="match status" value="1"/>
</dbReference>
<comment type="similarity">
    <text evidence="2">Belongs to the IPP isomerase type 1 family.</text>
</comment>
<evidence type="ECO:0000256" key="3">
    <source>
        <dbReference type="ARBA" id="ARBA00012057"/>
    </source>
</evidence>
<comment type="pathway">
    <text evidence="1">Isoprenoid biosynthesis; dimethylallyl diphosphate biosynthesis; dimethylallyl diphosphate from isopentenyl diphosphate: step 1/1.</text>
</comment>
<dbReference type="InterPro" id="IPR000086">
    <property type="entry name" value="NUDIX_hydrolase_dom"/>
</dbReference>